<sequence>MALNYQKICSNLLGGLPERTKDVLLRRFALQTLASGEGGERETLESIGKSYNLTRERVRQIEGDGMTCLKKPEVLKLATPTFNYFQDHFKNQGGLKREDILLSELGQNKFQNCVFFLLTLGDPFLRYNETEVHYPFWTTKPDLVPLSQEIISHFVDEFQKASKPIPKTEFFEIEVRELKNKYGRVVNSSFLVSSYEIAKKIEENPFGEIGLIDWPEIIPRGIKDRAYIVLKKEGKPLHFTAVTEKIKKLNLSALVLLQTVHNELIKDPRFILVGRGTYALSEWGYKPGWVRDIILEVLKEAKKPLTGEEIIEKVLNQRLVKVNTILLNLSNKEYFLRTEDGKYTLK</sequence>
<accession>A0A2G9Z0A8</accession>
<protein>
    <recommendedName>
        <fullName evidence="2">HTH HARE-type domain-containing protein</fullName>
    </recommendedName>
</protein>
<evidence type="ECO:0000313" key="3">
    <source>
        <dbReference type="EMBL" id="PIP24918.1"/>
    </source>
</evidence>
<proteinExistence type="predicted"/>
<dbReference type="GO" id="GO:0003700">
    <property type="term" value="F:DNA-binding transcription factor activity"/>
    <property type="evidence" value="ECO:0007669"/>
    <property type="project" value="InterPro"/>
</dbReference>
<dbReference type="PROSITE" id="PS51913">
    <property type="entry name" value="HTH_HARE"/>
    <property type="match status" value="1"/>
</dbReference>
<feature type="domain" description="HTH HARE-type" evidence="2">
    <location>
        <begin position="220"/>
        <end position="283"/>
    </location>
</feature>
<dbReference type="Gene3D" id="1.10.10.10">
    <property type="entry name" value="Winged helix-like DNA-binding domain superfamily/Winged helix DNA-binding domain"/>
    <property type="match status" value="1"/>
</dbReference>
<dbReference type="Gene3D" id="1.10.10.1250">
    <property type="entry name" value="RNA polymerase, subunit delta, N-terminal domain"/>
    <property type="match status" value="1"/>
</dbReference>
<comment type="caution">
    <text evidence="3">The sequence shown here is derived from an EMBL/GenBank/DDBJ whole genome shotgun (WGS) entry which is preliminary data.</text>
</comment>
<dbReference type="GO" id="GO:0006352">
    <property type="term" value="P:DNA-templated transcription initiation"/>
    <property type="evidence" value="ECO:0007669"/>
    <property type="project" value="InterPro"/>
</dbReference>
<dbReference type="AlphaFoldDB" id="A0A2G9Z0A8"/>
<dbReference type="Pfam" id="PF04545">
    <property type="entry name" value="Sigma70_r4"/>
    <property type="match status" value="1"/>
</dbReference>
<evidence type="ECO:0000256" key="1">
    <source>
        <dbReference type="ARBA" id="ARBA00023163"/>
    </source>
</evidence>
<dbReference type="InterPro" id="IPR007759">
    <property type="entry name" value="Asxl_HARE-HTH"/>
</dbReference>
<reference evidence="3 4" key="1">
    <citation type="submission" date="2017-09" db="EMBL/GenBank/DDBJ databases">
        <title>Depth-based differentiation of microbial function through sediment-hosted aquifers and enrichment of novel symbionts in the deep terrestrial subsurface.</title>
        <authorList>
            <person name="Probst A.J."/>
            <person name="Ladd B."/>
            <person name="Jarett J.K."/>
            <person name="Geller-Mcgrath D.E."/>
            <person name="Sieber C.M."/>
            <person name="Emerson J.B."/>
            <person name="Anantharaman K."/>
            <person name="Thomas B.C."/>
            <person name="Malmstrom R."/>
            <person name="Stieglmeier M."/>
            <person name="Klingl A."/>
            <person name="Woyke T."/>
            <person name="Ryan C.M."/>
            <person name="Banfield J.F."/>
        </authorList>
    </citation>
    <scope>NUCLEOTIDE SEQUENCE [LARGE SCALE GENOMIC DNA]</scope>
    <source>
        <strain evidence="3">CG23_combo_of_CG06-09_8_20_14_all_36_12</strain>
    </source>
</reference>
<evidence type="ECO:0000259" key="2">
    <source>
        <dbReference type="PROSITE" id="PS51913"/>
    </source>
</evidence>
<dbReference type="InterPro" id="IPR038087">
    <property type="entry name" value="RNAP_delta_N_dom_sf"/>
</dbReference>
<dbReference type="SUPFAM" id="SSF88659">
    <property type="entry name" value="Sigma3 and sigma4 domains of RNA polymerase sigma factors"/>
    <property type="match status" value="1"/>
</dbReference>
<gene>
    <name evidence="3" type="ORF">COX34_01605</name>
</gene>
<dbReference type="Proteomes" id="UP000228681">
    <property type="component" value="Unassembled WGS sequence"/>
</dbReference>
<keyword evidence="1" id="KW-0804">Transcription</keyword>
<evidence type="ECO:0000313" key="4">
    <source>
        <dbReference type="Proteomes" id="UP000228681"/>
    </source>
</evidence>
<organism evidence="3 4">
    <name type="scientific">Candidatus Nealsonbacteria bacterium CG23_combo_of_CG06-09_8_20_14_all_36_12</name>
    <dbReference type="NCBI Taxonomy" id="1974718"/>
    <lineage>
        <taxon>Bacteria</taxon>
        <taxon>Candidatus Nealsoniibacteriota</taxon>
    </lineage>
</organism>
<dbReference type="InterPro" id="IPR013324">
    <property type="entry name" value="RNA_pol_sigma_r3/r4-like"/>
</dbReference>
<dbReference type="EMBL" id="PCRS01000025">
    <property type="protein sequence ID" value="PIP24918.1"/>
    <property type="molecule type" value="Genomic_DNA"/>
</dbReference>
<dbReference type="Pfam" id="PF05066">
    <property type="entry name" value="HARE-HTH"/>
    <property type="match status" value="1"/>
</dbReference>
<dbReference type="InterPro" id="IPR007630">
    <property type="entry name" value="RNA_pol_sigma70_r4"/>
</dbReference>
<dbReference type="InterPro" id="IPR036388">
    <property type="entry name" value="WH-like_DNA-bd_sf"/>
</dbReference>
<name>A0A2G9Z0A8_9BACT</name>